<feature type="domain" description="Flagellin C-terminal" evidence="5">
    <location>
        <begin position="465"/>
        <end position="547"/>
    </location>
</feature>
<keyword evidence="7" id="KW-1185">Reference proteome</keyword>
<dbReference type="PANTHER" id="PTHR42792">
    <property type="entry name" value="FLAGELLIN"/>
    <property type="match status" value="1"/>
</dbReference>
<dbReference type="PRINTS" id="PR00207">
    <property type="entry name" value="FLAGELLIN"/>
</dbReference>
<reference evidence="6 7" key="1">
    <citation type="submission" date="2021-02" db="EMBL/GenBank/DDBJ databases">
        <title>Activity-based single-cell genomes from oceanic crustal fluid captures similar information to metagenomic and metatranscriptomic surveys with orders of magnitude less sampling.</title>
        <authorList>
            <person name="D'Angelo T.S."/>
            <person name="Orcutt B.N."/>
        </authorList>
    </citation>
    <scope>NUCLEOTIDE SEQUENCE [LARGE SCALE GENOMIC DNA]</scope>
    <source>
        <strain evidence="6">AH-315-G07</strain>
    </source>
</reference>
<comment type="similarity">
    <text evidence="1 3">Belongs to the bacterial flagellin family.</text>
</comment>
<dbReference type="InterPro" id="IPR001029">
    <property type="entry name" value="Flagellin_N"/>
</dbReference>
<protein>
    <recommendedName>
        <fullName evidence="3">Flagellin</fullName>
    </recommendedName>
</protein>
<comment type="caution">
    <text evidence="6">The sequence shown here is derived from an EMBL/GenBank/DDBJ whole genome shotgun (WGS) entry which is preliminary data.</text>
</comment>
<evidence type="ECO:0000313" key="7">
    <source>
        <dbReference type="Proteomes" id="UP000722121"/>
    </source>
</evidence>
<sequence>MFVSSFGFSLSGYYQRSKTDLQSAMERLASGDRIGRAGEDPAHLSLSERLRFQIQTARASEKNILSNNTLITSAHIALDEVSNILSRLIEIAGVLSQRGAINSSDIQGYEDEFIQYRDQLHQITRTSTFNNKQTISRSVIVSFNSHNSANDVRFWQDNGNAPGKIDLDFGPGATDTRGNNINFASARAFTMSGDGQSFFYIGSDNFLHRYDIASQMVYTGSDTFAATDTLFVDHNDILYANGSGTLYTINEGTVARAAHTAGITTMQTGGQFVVSENEITYFDTTESNLIRRNLGSGSITQDFNSLSNASADYIISPTGRYIADTLTTAGNVTIYDTIEPASIVSTTKTIGTSASSVVDAQFDKNDANLYYIDDNTHAIEAVSVSSDVNKSVIIGDSRVIIQGISPSSFGGLSLGGVNFNSNVSFAIQQGNLIDYNTIDTEIYTLGIGLANVFSESAAVSARALLEEAANRVASKRTYLHTQETRFGFLLEETTGYVAELENFDQNIRSADIAVESEKIAMLQVQNSATLAMLAQYNALRQSVLQLLLS</sequence>
<evidence type="ECO:0000256" key="1">
    <source>
        <dbReference type="ARBA" id="ARBA00005709"/>
    </source>
</evidence>
<comment type="function">
    <text evidence="3">Flagellin is the subunit protein which polymerizes to form the filaments of bacterial flagella.</text>
</comment>
<dbReference type="Pfam" id="PF00700">
    <property type="entry name" value="Flagellin_C"/>
    <property type="match status" value="1"/>
</dbReference>
<name>A0ABS3ASB2_9BACT</name>
<dbReference type="Gene3D" id="6.10.280.190">
    <property type="match status" value="1"/>
</dbReference>
<feature type="domain" description="Flagellin N-terminal" evidence="4">
    <location>
        <begin position="14"/>
        <end position="136"/>
    </location>
</feature>
<proteinExistence type="inferred from homology"/>
<dbReference type="SUPFAM" id="SSF64518">
    <property type="entry name" value="Phase 1 flagellin"/>
    <property type="match status" value="1"/>
</dbReference>
<evidence type="ECO:0000313" key="6">
    <source>
        <dbReference type="EMBL" id="MBN4067216.1"/>
    </source>
</evidence>
<evidence type="ECO:0000259" key="5">
    <source>
        <dbReference type="Pfam" id="PF00700"/>
    </source>
</evidence>
<gene>
    <name evidence="6" type="ORF">JYU14_03935</name>
</gene>
<dbReference type="Pfam" id="PF00669">
    <property type="entry name" value="Flagellin_N"/>
    <property type="match status" value="1"/>
</dbReference>
<dbReference type="InterPro" id="IPR001492">
    <property type="entry name" value="Flagellin"/>
</dbReference>
<dbReference type="InterPro" id="IPR046358">
    <property type="entry name" value="Flagellin_C"/>
</dbReference>
<keyword evidence="3" id="KW-0964">Secreted</keyword>
<keyword evidence="2 3" id="KW-0975">Bacterial flagellum</keyword>
<evidence type="ECO:0000256" key="2">
    <source>
        <dbReference type="ARBA" id="ARBA00023143"/>
    </source>
</evidence>
<evidence type="ECO:0000259" key="4">
    <source>
        <dbReference type="Pfam" id="PF00669"/>
    </source>
</evidence>
<dbReference type="EMBL" id="JAFITR010000085">
    <property type="protein sequence ID" value="MBN4067216.1"/>
    <property type="molecule type" value="Genomic_DNA"/>
</dbReference>
<comment type="subcellular location">
    <subcellularLocation>
        <location evidence="3">Secreted</location>
    </subcellularLocation>
    <subcellularLocation>
        <location evidence="3">Bacterial flagellum</location>
    </subcellularLocation>
</comment>
<evidence type="ECO:0000256" key="3">
    <source>
        <dbReference type="RuleBase" id="RU362073"/>
    </source>
</evidence>
<dbReference type="Proteomes" id="UP000722121">
    <property type="component" value="Unassembled WGS sequence"/>
</dbReference>
<dbReference type="Gene3D" id="1.20.1330.10">
    <property type="entry name" value="f41 fragment of flagellin, N-terminal domain"/>
    <property type="match status" value="1"/>
</dbReference>
<accession>A0ABS3ASB2</accession>
<dbReference type="PANTHER" id="PTHR42792:SF2">
    <property type="entry name" value="FLAGELLIN"/>
    <property type="match status" value="1"/>
</dbReference>
<organism evidence="6 7">
    <name type="scientific">Simkania negevensis</name>
    <dbReference type="NCBI Taxonomy" id="83561"/>
    <lineage>
        <taxon>Bacteria</taxon>
        <taxon>Pseudomonadati</taxon>
        <taxon>Chlamydiota</taxon>
        <taxon>Chlamydiia</taxon>
        <taxon>Parachlamydiales</taxon>
        <taxon>Simkaniaceae</taxon>
        <taxon>Simkania</taxon>
    </lineage>
</organism>